<sequence>MRVEALATARRDGRATVRLVGYEVVEHKCNSGQPQSCCASLGISKSQGCDIVGWAWAVFDLEVEERGGEVRLLVIVTVRYVVLGFVGRRRRAGDRHPPASRQRPRQRRNHCRPHWCAEANGAGAQCRQLNTEQRTGPPPVQSDAPAVALAPGGFLPAATGMPSAPRLADITAGSWRSCTSRPTGPQAGDSAEAPIPPKSCTSPASRHTVAPHPGSAGLHCLPAWIQPPHSGQRRPFAHLTTTHLLHGLVNQGPIPRSLASLLPLRKPCFALSRRSSVRLPFSSYRVDSASPPLSPARVCSLRIPSRVSSVAAYPILPNPLPAIVLFSSIAVSLALWAFFVPGNVSLVACPMNRASELATSPHLCRVLPSSILSPLPQHVNLASLFRMFALTAFAPLVNR</sequence>
<gene>
    <name evidence="1" type="ORF">ACCO45_003499</name>
</gene>
<evidence type="ECO:0000313" key="1">
    <source>
        <dbReference type="EMBL" id="KAL3961976.1"/>
    </source>
</evidence>
<name>A0ACC4E2U4_PURLI</name>
<evidence type="ECO:0000313" key="2">
    <source>
        <dbReference type="Proteomes" id="UP001638806"/>
    </source>
</evidence>
<dbReference type="Proteomes" id="UP001638806">
    <property type="component" value="Unassembled WGS sequence"/>
</dbReference>
<accession>A0ACC4E2U4</accession>
<reference evidence="1" key="1">
    <citation type="submission" date="2024-12" db="EMBL/GenBank/DDBJ databases">
        <title>Comparative genomics and development of molecular markers within Purpureocillium lilacinum and among Purpureocillium species.</title>
        <authorList>
            <person name="Yeh Z.-Y."/>
            <person name="Ni N.-T."/>
            <person name="Lo P.-H."/>
            <person name="Mushyakhwo K."/>
            <person name="Lin C.-F."/>
            <person name="Nai Y.-S."/>
        </authorList>
    </citation>
    <scope>NUCLEOTIDE SEQUENCE</scope>
    <source>
        <strain evidence="1">NCHU-NPUST-175</strain>
    </source>
</reference>
<keyword evidence="2" id="KW-1185">Reference proteome</keyword>
<organism evidence="1 2">
    <name type="scientific">Purpureocillium lilacinum</name>
    <name type="common">Paecilomyces lilacinus</name>
    <dbReference type="NCBI Taxonomy" id="33203"/>
    <lineage>
        <taxon>Eukaryota</taxon>
        <taxon>Fungi</taxon>
        <taxon>Dikarya</taxon>
        <taxon>Ascomycota</taxon>
        <taxon>Pezizomycotina</taxon>
        <taxon>Sordariomycetes</taxon>
        <taxon>Hypocreomycetidae</taxon>
        <taxon>Hypocreales</taxon>
        <taxon>Ophiocordycipitaceae</taxon>
        <taxon>Purpureocillium</taxon>
    </lineage>
</organism>
<dbReference type="EMBL" id="JBGNUJ010000003">
    <property type="protein sequence ID" value="KAL3961976.1"/>
    <property type="molecule type" value="Genomic_DNA"/>
</dbReference>
<protein>
    <submittedName>
        <fullName evidence="1">Uncharacterized protein</fullName>
    </submittedName>
</protein>
<comment type="caution">
    <text evidence="1">The sequence shown here is derived from an EMBL/GenBank/DDBJ whole genome shotgun (WGS) entry which is preliminary data.</text>
</comment>
<proteinExistence type="predicted"/>